<evidence type="ECO:0000259" key="2">
    <source>
        <dbReference type="Pfam" id="PF09084"/>
    </source>
</evidence>
<gene>
    <name evidence="3" type="ordered locus">KVU_1135</name>
</gene>
<dbReference type="AlphaFoldDB" id="F9Y6V7"/>
<dbReference type="RefSeq" id="WP_014537770.1">
    <property type="nucleotide sequence ID" value="NC_017384.1"/>
</dbReference>
<dbReference type="GO" id="GO:0009228">
    <property type="term" value="P:thiamine biosynthetic process"/>
    <property type="evidence" value="ECO:0007669"/>
    <property type="project" value="InterPro"/>
</dbReference>
<dbReference type="HOGENOM" id="CLU_735471_0_0_5"/>
<evidence type="ECO:0000256" key="1">
    <source>
        <dbReference type="SAM" id="SignalP"/>
    </source>
</evidence>
<feature type="signal peptide" evidence="1">
    <location>
        <begin position="1"/>
        <end position="30"/>
    </location>
</feature>
<sequence length="357" mass="37745">MKPALFSLPQTSVLAITLAGAGLLPLAATAQDISPDRCAANQAPGEVIFLTSFGYAASHGILDVLAAQKLGLFEALCIDLTMQPGGANIQLISANTAQLGGVGGASDTMLGIDNGADIIGIATYGNVGAIELLTMADSGIESLADFAGKTVGYKGAIPPQFSAMFQDNGVNPEDINWVSVGYDPIILPNSQVQGLAAYKSNEPYDLARQGFAVTEWNPDAFGIHSTFNTQIANATFAAANPTVIEDFLRASFKAYEWMREDQAHLDQALAWAAELSTAGYDIDMSRIRFNAEAAIIAESQPDGWGFGQQSVAQWQPEADMLQRFGIVRAAPDISRAMTTAYIDAIYDDAGALIWPAP</sequence>
<feature type="chain" id="PRO_5003391350" evidence="1">
    <location>
        <begin position="31"/>
        <end position="357"/>
    </location>
</feature>
<dbReference type="Proteomes" id="UP000000692">
    <property type="component" value="Chromosome"/>
</dbReference>
<dbReference type="InterPro" id="IPR015168">
    <property type="entry name" value="SsuA/THI5"/>
</dbReference>
<feature type="domain" description="SsuA/THI5-like" evidence="2">
    <location>
        <begin position="64"/>
        <end position="262"/>
    </location>
</feature>
<dbReference type="PANTHER" id="PTHR31528:SF3">
    <property type="entry name" value="THIAMINE BIOSYNTHESIS PROTEIN HI_0357-RELATED"/>
    <property type="match status" value="1"/>
</dbReference>
<dbReference type="PANTHER" id="PTHR31528">
    <property type="entry name" value="4-AMINO-5-HYDROXYMETHYL-2-METHYLPYRIMIDINE PHOSPHATE SYNTHASE THI11-RELATED"/>
    <property type="match status" value="1"/>
</dbReference>
<dbReference type="OrthoDB" id="5348911at2"/>
<dbReference type="eggNOG" id="COG0715">
    <property type="taxonomic scope" value="Bacteria"/>
</dbReference>
<dbReference type="EMBL" id="CP002018">
    <property type="protein sequence ID" value="AEM40974.1"/>
    <property type="molecule type" value="Genomic_DNA"/>
</dbReference>
<dbReference type="SUPFAM" id="SSF53850">
    <property type="entry name" value="Periplasmic binding protein-like II"/>
    <property type="match status" value="1"/>
</dbReference>
<evidence type="ECO:0000313" key="4">
    <source>
        <dbReference type="Proteomes" id="UP000000692"/>
    </source>
</evidence>
<organism evidence="3 4">
    <name type="scientific">Ketogulonicigenium vulgare (strain WSH-001)</name>
    <dbReference type="NCBI Taxonomy" id="759362"/>
    <lineage>
        <taxon>Bacteria</taxon>
        <taxon>Pseudomonadati</taxon>
        <taxon>Pseudomonadota</taxon>
        <taxon>Alphaproteobacteria</taxon>
        <taxon>Rhodobacterales</taxon>
        <taxon>Roseobacteraceae</taxon>
        <taxon>Ketogulonicigenium</taxon>
    </lineage>
</organism>
<dbReference type="Gene3D" id="3.40.190.10">
    <property type="entry name" value="Periplasmic binding protein-like II"/>
    <property type="match status" value="2"/>
</dbReference>
<protein>
    <submittedName>
        <fullName evidence="3">ABC-type nitrate/sulfonate/bicarbonate transport system, periplasmic component</fullName>
    </submittedName>
</protein>
<reference evidence="3 4" key="1">
    <citation type="journal article" date="2011" name="J. Bacteriol.">
        <title>Complete genome sequence of the industrial strain Ketogulonicigenium vulgare WSH-001.</title>
        <authorList>
            <person name="Liu L."/>
            <person name="Li Y."/>
            <person name="Zhang J."/>
            <person name="Zhou Z."/>
            <person name="Liu J."/>
            <person name="Li X."/>
            <person name="Zhou J."/>
            <person name="Du G."/>
            <person name="Wang L."/>
            <person name="Chen J."/>
        </authorList>
    </citation>
    <scope>NUCLEOTIDE SEQUENCE [LARGE SCALE GENOMIC DNA]</scope>
    <source>
        <strain evidence="3 4">WSH-001</strain>
    </source>
</reference>
<keyword evidence="1" id="KW-0732">Signal</keyword>
<accession>F9Y6V7</accession>
<evidence type="ECO:0000313" key="3">
    <source>
        <dbReference type="EMBL" id="AEM40974.1"/>
    </source>
</evidence>
<proteinExistence type="predicted"/>
<keyword evidence="4" id="KW-1185">Reference proteome</keyword>
<dbReference type="KEGG" id="kvl:KVU_1135"/>
<dbReference type="Pfam" id="PF09084">
    <property type="entry name" value="NMT1"/>
    <property type="match status" value="1"/>
</dbReference>
<name>F9Y6V7_KETVW</name>
<dbReference type="InterPro" id="IPR027939">
    <property type="entry name" value="NMT1/THI5"/>
</dbReference>